<comment type="caution">
    <text evidence="7">The sequence shown here is derived from an EMBL/GenBank/DDBJ whole genome shotgun (WGS) entry which is preliminary data.</text>
</comment>
<feature type="domain" description="GH16" evidence="6">
    <location>
        <begin position="365"/>
        <end position="652"/>
    </location>
</feature>
<dbReference type="InterPro" id="IPR001119">
    <property type="entry name" value="SLH_dom"/>
</dbReference>
<feature type="chain" id="PRO_5046753536" evidence="4">
    <location>
        <begin position="25"/>
        <end position="1474"/>
    </location>
</feature>
<keyword evidence="4" id="KW-0732">Signal</keyword>
<dbReference type="SUPFAM" id="SSF49785">
    <property type="entry name" value="Galactose-binding domain-like"/>
    <property type="match status" value="5"/>
</dbReference>
<dbReference type="InterPro" id="IPR003305">
    <property type="entry name" value="CenC_carb-bd"/>
</dbReference>
<dbReference type="InterPro" id="IPR008979">
    <property type="entry name" value="Galactose-bd-like_sf"/>
</dbReference>
<name>A0ABW1INR0_9BACL</name>
<feature type="compositionally biased region" description="Gly residues" evidence="3">
    <location>
        <begin position="376"/>
        <end position="390"/>
    </location>
</feature>
<dbReference type="Pfam" id="PF02018">
    <property type="entry name" value="CBM_4_9"/>
    <property type="match status" value="5"/>
</dbReference>
<organism evidence="7 8">
    <name type="scientific">Marinicrinis lubricantis</name>
    <dbReference type="NCBI Taxonomy" id="2086470"/>
    <lineage>
        <taxon>Bacteria</taxon>
        <taxon>Bacillati</taxon>
        <taxon>Bacillota</taxon>
        <taxon>Bacilli</taxon>
        <taxon>Bacillales</taxon>
        <taxon>Paenibacillaceae</taxon>
    </lineage>
</organism>
<gene>
    <name evidence="7" type="ORF">ACFPXP_09780</name>
</gene>
<dbReference type="SUPFAM" id="SSF49899">
    <property type="entry name" value="Concanavalin A-like lectins/glucanases"/>
    <property type="match status" value="1"/>
</dbReference>
<feature type="signal peptide" evidence="4">
    <location>
        <begin position="1"/>
        <end position="24"/>
    </location>
</feature>
<evidence type="ECO:0000256" key="3">
    <source>
        <dbReference type="SAM" id="MobiDB-lite"/>
    </source>
</evidence>
<feature type="domain" description="SLH" evidence="5">
    <location>
        <begin position="153"/>
        <end position="213"/>
    </location>
</feature>
<evidence type="ECO:0000256" key="1">
    <source>
        <dbReference type="ARBA" id="ARBA00006865"/>
    </source>
</evidence>
<accession>A0ABW1INR0</accession>
<dbReference type="RefSeq" id="WP_379894021.1">
    <property type="nucleotide sequence ID" value="NZ_CBCSCT010000079.1"/>
</dbReference>
<comment type="similarity">
    <text evidence="1">Belongs to the glycosyl hydrolase 16 family.</text>
</comment>
<evidence type="ECO:0000256" key="2">
    <source>
        <dbReference type="ARBA" id="ARBA00022801"/>
    </source>
</evidence>
<dbReference type="Pfam" id="PF00395">
    <property type="entry name" value="SLH"/>
    <property type="match status" value="3"/>
</dbReference>
<dbReference type="PROSITE" id="PS51762">
    <property type="entry name" value="GH16_2"/>
    <property type="match status" value="1"/>
</dbReference>
<dbReference type="EMBL" id="JBHSQV010000128">
    <property type="protein sequence ID" value="MFC5986706.1"/>
    <property type="molecule type" value="Genomic_DNA"/>
</dbReference>
<keyword evidence="8" id="KW-1185">Reference proteome</keyword>
<feature type="region of interest" description="Disordered" evidence="3">
    <location>
        <begin position="364"/>
        <end position="400"/>
    </location>
</feature>
<reference evidence="8" key="1">
    <citation type="journal article" date="2019" name="Int. J. Syst. Evol. Microbiol.">
        <title>The Global Catalogue of Microorganisms (GCM) 10K type strain sequencing project: providing services to taxonomists for standard genome sequencing and annotation.</title>
        <authorList>
            <consortium name="The Broad Institute Genomics Platform"/>
            <consortium name="The Broad Institute Genome Sequencing Center for Infectious Disease"/>
            <person name="Wu L."/>
            <person name="Ma J."/>
        </authorList>
    </citation>
    <scope>NUCLEOTIDE SEQUENCE [LARGE SCALE GENOMIC DNA]</scope>
    <source>
        <strain evidence="8">CCM 8749</strain>
    </source>
</reference>
<dbReference type="Proteomes" id="UP001596250">
    <property type="component" value="Unassembled WGS sequence"/>
</dbReference>
<proteinExistence type="inferred from homology"/>
<evidence type="ECO:0000259" key="6">
    <source>
        <dbReference type="PROSITE" id="PS51762"/>
    </source>
</evidence>
<keyword evidence="2" id="KW-0378">Hydrolase</keyword>
<feature type="domain" description="SLH" evidence="5">
    <location>
        <begin position="30"/>
        <end position="88"/>
    </location>
</feature>
<dbReference type="Pfam" id="PF00722">
    <property type="entry name" value="Glyco_hydro_16"/>
    <property type="match status" value="1"/>
</dbReference>
<dbReference type="InterPro" id="IPR050546">
    <property type="entry name" value="Glycosyl_Hydrlase_16"/>
</dbReference>
<evidence type="ECO:0000313" key="7">
    <source>
        <dbReference type="EMBL" id="MFC5986706.1"/>
    </source>
</evidence>
<sequence>MKRACSIIVILAMILVYAIPFASADNAPLEPEAPFSDVTNHWAKDEIDHWTKRGVISGLPDGTFKPDQQISRAEFIMLINRVFGFNEKADVQFSDVSEGKWYSAAIKSAAAAGYVQGYPDGTFKPDQAVTRQEAAYILATLFKLEPEGDLSVFKDGAQTAGFAEQALASMAANGFISGYADGTVQPSKGMTRSKFVSVLDRMVGGFNEAASLVTSHAVISKSDVELKASHIQGNVYISAGVGEGNAVLNGIQVDGTVYVNAGGSNSIHMIDSTLNHIVVNKKGGKVRVVLDGRTSAKTITVESTADLEIAEDVVVDALTIEQMAENTSIQVKGQIGLLDNRAEGVKVNGQTIQAGSDYAVENGQISQDGTSIPGIPAGGGTGGSGGGSDNGGDNSDVPEQVGDWSLVWNDEFNGSEIDRTKWTFDLTNGIENPGWGNNELEYYTDRPENAKVQDGELVITALQEDYEGFGYTSARMKTKGLASWTYGRFEARAKFPEGRGLWPAIWMLPENNEYGVWAASGEIDIVEGWGSRPNEIVGTIHSGETWPKNNYTGKTIQIDPPATAWHTYALEWEPGELRWYIDGQLFHTENNWYSKGLNQPLNYAYPAPFDKAFHLLVNLAVGGNFDGDPDESTVFPAELRVDYIRVYELTGRPYREPVKPEVPKEPIPADARQPLADGNLVYNPQFDQTVEGETGIEGVPNTSYWNLLHVADFGGDAYVTIDAMAGRNYAKVNITQPGNQTYSVQLVQHVPIVKGRWYELNFDAKTDTSRTIQVKVGADADRGYETYATSDPYKLTHEVQNYKLLFQMSQETNLNTRLEFNLGLNASPVWIGNVQLKEVEEPSVDVNAAHSPAGDGNHVYNGTFDQGEMDRLTYWQLNTAGASAASMSVDEAARELKVHVENGGASIQDTTVFQNGIQLLQGQTYKLSFQARADQPREIGMELRDQNGTASFFNAVKTIGASMNTYEFQFTMPSPNQDLSQLAFYVGGNGGDVYLDNVQLIRTSSYVDPNIEWFPLKNGRFDDGMQSWQFVLPEGGAGSANVNENGELAIQVDAPGSQPYSVLLFQDALDLYKGAKYRLSFEARSTIDREIEVTIEDASYTRYFDQNVVLTSEMQKYTFEMEMPGDISSSLKFSLGQLPGAQANHQIIVDNIVLEVQGARDAASMLQNGSFEQGMNGWVSHVADYAGAVGTVTAENGQMKAHIGYEGQEFWHAHVKQEGLQLKGGKRYLLTFDAASTAPRSIVAKVENTANNAPVGNGAEKAFGINQELSTYEMVLSVTDDVYANVVFGFGGGIDSQPQVGEAHTITLDQVNFIELEDAAPAPSAQPLMNGAFDTDLNGWKEYKGDGSNAQFSVENGELKADFTGYDGWFLWSTQCFQENVQIEPGKAYRISFDMRSTADKPIMVKIENGSAVNLEQTVTLNESTQHFEFEFTGAGDDDAATLFFFMGSNNVAGENFVPHTVYLDNVVLEEVQP</sequence>
<dbReference type="PANTHER" id="PTHR10963">
    <property type="entry name" value="GLYCOSYL HYDROLASE-RELATED"/>
    <property type="match status" value="1"/>
</dbReference>
<dbReference type="InterPro" id="IPR000757">
    <property type="entry name" value="Beta-glucanase-like"/>
</dbReference>
<dbReference type="PANTHER" id="PTHR10963:SF55">
    <property type="entry name" value="GLYCOSIDE HYDROLASE FAMILY 16 PROTEIN"/>
    <property type="match status" value="1"/>
</dbReference>
<dbReference type="Gene3D" id="2.60.120.260">
    <property type="entry name" value="Galactose-binding domain-like"/>
    <property type="match status" value="5"/>
</dbReference>
<evidence type="ECO:0000313" key="8">
    <source>
        <dbReference type="Proteomes" id="UP001596250"/>
    </source>
</evidence>
<dbReference type="InterPro" id="IPR013320">
    <property type="entry name" value="ConA-like_dom_sf"/>
</dbReference>
<dbReference type="PROSITE" id="PS51272">
    <property type="entry name" value="SLH"/>
    <property type="match status" value="3"/>
</dbReference>
<feature type="domain" description="SLH" evidence="5">
    <location>
        <begin position="89"/>
        <end position="152"/>
    </location>
</feature>
<evidence type="ECO:0000259" key="5">
    <source>
        <dbReference type="PROSITE" id="PS51272"/>
    </source>
</evidence>
<evidence type="ECO:0000256" key="4">
    <source>
        <dbReference type="SAM" id="SignalP"/>
    </source>
</evidence>
<protein>
    <submittedName>
        <fullName evidence="7">Carbohydrate binding domain-containing protein</fullName>
    </submittedName>
</protein>
<dbReference type="Gene3D" id="2.60.120.200">
    <property type="match status" value="1"/>
</dbReference>
<dbReference type="CDD" id="cd08023">
    <property type="entry name" value="GH16_laminarinase_like"/>
    <property type="match status" value="1"/>
</dbReference>